<dbReference type="EMBL" id="BOMS01000111">
    <property type="protein sequence ID" value="GIE70843.1"/>
    <property type="molecule type" value="Genomic_DNA"/>
</dbReference>
<gene>
    <name evidence="1" type="ORF">Apa02nite_069510</name>
</gene>
<dbReference type="RefSeq" id="WP_203828830.1">
    <property type="nucleotide sequence ID" value="NZ_BAAATY010000035.1"/>
</dbReference>
<protein>
    <recommendedName>
        <fullName evidence="3">Nitrate/nitrite sensing protein domain-containing protein</fullName>
    </recommendedName>
</protein>
<evidence type="ECO:0000313" key="1">
    <source>
        <dbReference type="EMBL" id="GIE70843.1"/>
    </source>
</evidence>
<dbReference type="Proteomes" id="UP000624709">
    <property type="component" value="Unassembled WGS sequence"/>
</dbReference>
<proteinExistence type="predicted"/>
<comment type="caution">
    <text evidence="1">The sequence shown here is derived from an EMBL/GenBank/DDBJ whole genome shotgun (WGS) entry which is preliminary data.</text>
</comment>
<organism evidence="1 2">
    <name type="scientific">Actinoplanes palleronii</name>
    <dbReference type="NCBI Taxonomy" id="113570"/>
    <lineage>
        <taxon>Bacteria</taxon>
        <taxon>Bacillati</taxon>
        <taxon>Actinomycetota</taxon>
        <taxon>Actinomycetes</taxon>
        <taxon>Micromonosporales</taxon>
        <taxon>Micromonosporaceae</taxon>
        <taxon>Actinoplanes</taxon>
    </lineage>
</organism>
<accession>A0ABQ4BJL7</accession>
<name>A0ABQ4BJL7_9ACTN</name>
<sequence length="207" mass="21624">MFSPASRLLGRLRYAYKILLVTLVLLLPLGFVTWGYVGIQSSQVAFSAKERAGTVYLRPLLALTAATVRARHLAVDGSPPGGVDTSAVDAADHEHGTELGVETAWRAAKAELAAATGSGQTAFDAYGKASHALLGLIVAVSDASNLTLDPDLDSYYVMDALVFRLPLLLDQAGRAVDETVLATGGSVATASAACAPKVTTSPRRRAR</sequence>
<evidence type="ECO:0000313" key="2">
    <source>
        <dbReference type="Proteomes" id="UP000624709"/>
    </source>
</evidence>
<evidence type="ECO:0008006" key="3">
    <source>
        <dbReference type="Google" id="ProtNLM"/>
    </source>
</evidence>
<reference evidence="1 2" key="1">
    <citation type="submission" date="2021-01" db="EMBL/GenBank/DDBJ databases">
        <title>Whole genome shotgun sequence of Actinoplanes palleronii NBRC 14916.</title>
        <authorList>
            <person name="Komaki H."/>
            <person name="Tamura T."/>
        </authorList>
    </citation>
    <scope>NUCLEOTIDE SEQUENCE [LARGE SCALE GENOMIC DNA]</scope>
    <source>
        <strain evidence="1 2">NBRC 14916</strain>
    </source>
</reference>
<keyword evidence="2" id="KW-1185">Reference proteome</keyword>